<organism evidence="2 3">
    <name type="scientific">Heterodera schachtii</name>
    <name type="common">Sugarbeet cyst nematode worm</name>
    <name type="synonym">Tylenchus schachtii</name>
    <dbReference type="NCBI Taxonomy" id="97005"/>
    <lineage>
        <taxon>Eukaryota</taxon>
        <taxon>Metazoa</taxon>
        <taxon>Ecdysozoa</taxon>
        <taxon>Nematoda</taxon>
        <taxon>Chromadorea</taxon>
        <taxon>Rhabditida</taxon>
        <taxon>Tylenchina</taxon>
        <taxon>Tylenchomorpha</taxon>
        <taxon>Tylenchoidea</taxon>
        <taxon>Heteroderidae</taxon>
        <taxon>Heteroderinae</taxon>
        <taxon>Heterodera</taxon>
    </lineage>
</organism>
<dbReference type="AlphaFoldDB" id="A0ABD2I0U3"/>
<name>A0ABD2I0U3_HETSC</name>
<reference evidence="2 3" key="1">
    <citation type="submission" date="2024-10" db="EMBL/GenBank/DDBJ databases">
        <authorList>
            <person name="Kim D."/>
        </authorList>
    </citation>
    <scope>NUCLEOTIDE SEQUENCE [LARGE SCALE GENOMIC DNA]</scope>
    <source>
        <strain evidence="2">Taebaek</strain>
    </source>
</reference>
<evidence type="ECO:0000256" key="1">
    <source>
        <dbReference type="SAM" id="MobiDB-lite"/>
    </source>
</evidence>
<sequence>MDIFDEFVVVNEKSLTDLLTPDARFTRFNYEDNKAMFSDVTQFALFEFVIDYNENTLEITECRTNFTFVRDRDEPDGNEPNGNVPDGNVPDGNVPDGNVPDGNEPNGNVLL</sequence>
<proteinExistence type="predicted"/>
<keyword evidence="3" id="KW-1185">Reference proteome</keyword>
<gene>
    <name evidence="2" type="ORF">niasHS_016515</name>
</gene>
<dbReference type="EMBL" id="JBICCN010000358">
    <property type="protein sequence ID" value="KAL3073807.1"/>
    <property type="molecule type" value="Genomic_DNA"/>
</dbReference>
<evidence type="ECO:0000313" key="3">
    <source>
        <dbReference type="Proteomes" id="UP001620645"/>
    </source>
</evidence>
<protein>
    <submittedName>
        <fullName evidence="2">Uncharacterized protein</fullName>
    </submittedName>
</protein>
<accession>A0ABD2I0U3</accession>
<feature type="region of interest" description="Disordered" evidence="1">
    <location>
        <begin position="70"/>
        <end position="111"/>
    </location>
</feature>
<evidence type="ECO:0000313" key="2">
    <source>
        <dbReference type="EMBL" id="KAL3073807.1"/>
    </source>
</evidence>
<comment type="caution">
    <text evidence="2">The sequence shown here is derived from an EMBL/GenBank/DDBJ whole genome shotgun (WGS) entry which is preliminary data.</text>
</comment>
<dbReference type="Proteomes" id="UP001620645">
    <property type="component" value="Unassembled WGS sequence"/>
</dbReference>